<dbReference type="EMBL" id="JACXVP010000005">
    <property type="protein sequence ID" value="KAG5603806.1"/>
    <property type="molecule type" value="Genomic_DNA"/>
</dbReference>
<dbReference type="Proteomes" id="UP000824120">
    <property type="component" value="Chromosome 5"/>
</dbReference>
<keyword evidence="3" id="KW-1185">Reference proteome</keyword>
<evidence type="ECO:0000313" key="2">
    <source>
        <dbReference type="EMBL" id="KAG5603806.1"/>
    </source>
</evidence>
<dbReference type="GO" id="GO:0050661">
    <property type="term" value="F:NADP binding"/>
    <property type="evidence" value="ECO:0007669"/>
    <property type="project" value="InterPro"/>
</dbReference>
<accession>A0A9J5YY47</accession>
<reference evidence="2 3" key="1">
    <citation type="submission" date="2020-09" db="EMBL/GenBank/DDBJ databases">
        <title>De no assembly of potato wild relative species, Solanum commersonii.</title>
        <authorList>
            <person name="Cho K."/>
        </authorList>
    </citation>
    <scope>NUCLEOTIDE SEQUENCE [LARGE SCALE GENOMIC DNA]</scope>
    <source>
        <strain evidence="2">LZ3.2</strain>
        <tissue evidence="2">Leaf</tissue>
    </source>
</reference>
<evidence type="ECO:0000313" key="3">
    <source>
        <dbReference type="Proteomes" id="UP000824120"/>
    </source>
</evidence>
<dbReference type="Pfam" id="PF03446">
    <property type="entry name" value="NAD_binding_2"/>
    <property type="match status" value="1"/>
</dbReference>
<feature type="non-terminal residue" evidence="2">
    <location>
        <position position="88"/>
    </location>
</feature>
<evidence type="ECO:0000259" key="1">
    <source>
        <dbReference type="Pfam" id="PF03446"/>
    </source>
</evidence>
<dbReference type="SUPFAM" id="SSF51735">
    <property type="entry name" value="NAD(P)-binding Rossmann-fold domains"/>
    <property type="match status" value="1"/>
</dbReference>
<gene>
    <name evidence="2" type="ORF">H5410_025298</name>
</gene>
<dbReference type="AlphaFoldDB" id="A0A9J5YY47"/>
<protein>
    <recommendedName>
        <fullName evidence="1">6-phosphogluconate dehydrogenase NADP-binding domain-containing protein</fullName>
    </recommendedName>
</protein>
<proteinExistence type="predicted"/>
<feature type="domain" description="6-phosphogluconate dehydrogenase NADP-binding" evidence="1">
    <location>
        <begin position="1"/>
        <end position="41"/>
    </location>
</feature>
<name>A0A9J5YY47_SOLCO</name>
<dbReference type="InterPro" id="IPR036291">
    <property type="entry name" value="NAD(P)-bd_dom_sf"/>
</dbReference>
<dbReference type="OrthoDB" id="1736231at2759"/>
<dbReference type="Gene3D" id="3.40.50.720">
    <property type="entry name" value="NAD(P)-binding Rossmann-like Domain"/>
    <property type="match status" value="1"/>
</dbReference>
<sequence>MGNPMAQNLIKVRCDVTVWNRTKSKCEPLISLGGYANFGYATDLNTNHPLSRLQHLVMLHLPCLQTPRVQRMLLVENMDLQKEWVQEK</sequence>
<comment type="caution">
    <text evidence="2">The sequence shown here is derived from an EMBL/GenBank/DDBJ whole genome shotgun (WGS) entry which is preliminary data.</text>
</comment>
<dbReference type="GO" id="GO:0016616">
    <property type="term" value="F:oxidoreductase activity, acting on the CH-OH group of donors, NAD or NADP as acceptor"/>
    <property type="evidence" value="ECO:0007669"/>
    <property type="project" value="UniProtKB-ARBA"/>
</dbReference>
<dbReference type="InterPro" id="IPR006115">
    <property type="entry name" value="6PGDH_NADP-bd"/>
</dbReference>
<organism evidence="2 3">
    <name type="scientific">Solanum commersonii</name>
    <name type="common">Commerson's wild potato</name>
    <name type="synonym">Commerson's nightshade</name>
    <dbReference type="NCBI Taxonomy" id="4109"/>
    <lineage>
        <taxon>Eukaryota</taxon>
        <taxon>Viridiplantae</taxon>
        <taxon>Streptophyta</taxon>
        <taxon>Embryophyta</taxon>
        <taxon>Tracheophyta</taxon>
        <taxon>Spermatophyta</taxon>
        <taxon>Magnoliopsida</taxon>
        <taxon>eudicotyledons</taxon>
        <taxon>Gunneridae</taxon>
        <taxon>Pentapetalae</taxon>
        <taxon>asterids</taxon>
        <taxon>lamiids</taxon>
        <taxon>Solanales</taxon>
        <taxon>Solanaceae</taxon>
        <taxon>Solanoideae</taxon>
        <taxon>Solaneae</taxon>
        <taxon>Solanum</taxon>
    </lineage>
</organism>